<evidence type="ECO:0000313" key="2">
    <source>
        <dbReference type="Proteomes" id="UP000233769"/>
    </source>
</evidence>
<dbReference type="AlphaFoldDB" id="A0A2N9AVT1"/>
<accession>A0A2N9AVT1</accession>
<reference evidence="2" key="1">
    <citation type="submission" date="2017-10" db="EMBL/GenBank/DDBJ databases">
        <authorList>
            <person name="Regsiter A."/>
            <person name="William W."/>
        </authorList>
    </citation>
    <scope>NUCLEOTIDE SEQUENCE [LARGE SCALE GENOMIC DNA]</scope>
</reference>
<organism evidence="1 2">
    <name type="scientific">Methylorubrum extorquens</name>
    <name type="common">Methylobacterium dichloromethanicum</name>
    <name type="synonym">Methylobacterium extorquens</name>
    <dbReference type="NCBI Taxonomy" id="408"/>
    <lineage>
        <taxon>Bacteria</taxon>
        <taxon>Pseudomonadati</taxon>
        <taxon>Pseudomonadota</taxon>
        <taxon>Alphaproteobacteria</taxon>
        <taxon>Hyphomicrobiales</taxon>
        <taxon>Methylobacteriaceae</taxon>
        <taxon>Methylorubrum</taxon>
    </lineage>
</organism>
<dbReference type="Proteomes" id="UP000233769">
    <property type="component" value="Chromosome tk0001"/>
</dbReference>
<sequence>MDTVLENSCDASTTVPGAGADAPSEFLSTRILSAVVAEATFAPENEALAIIGGCPFNWRILDVSLPIEVRI</sequence>
<dbReference type="EMBL" id="LT962688">
    <property type="protein sequence ID" value="SOR31427.1"/>
    <property type="molecule type" value="Genomic_DNA"/>
</dbReference>
<name>A0A2N9AVT1_METEX</name>
<proteinExistence type="predicted"/>
<protein>
    <submittedName>
        <fullName evidence="1">Uncharacterized protein</fullName>
    </submittedName>
</protein>
<evidence type="ECO:0000313" key="1">
    <source>
        <dbReference type="EMBL" id="SOR31427.1"/>
    </source>
</evidence>
<gene>
    <name evidence="1" type="ORF">TK0001_4842</name>
</gene>